<dbReference type="STRING" id="576137.A0A1L7XCB1"/>
<accession>A0A1L7XCB1</accession>
<dbReference type="Pfam" id="PF14420">
    <property type="entry name" value="Clr5"/>
    <property type="match status" value="1"/>
</dbReference>
<dbReference type="EMBL" id="FJOG01000021">
    <property type="protein sequence ID" value="CZR62636.1"/>
    <property type="molecule type" value="Genomic_DNA"/>
</dbReference>
<reference evidence="2 3" key="1">
    <citation type="submission" date="2016-03" db="EMBL/GenBank/DDBJ databases">
        <authorList>
            <person name="Ploux O."/>
        </authorList>
    </citation>
    <scope>NUCLEOTIDE SEQUENCE [LARGE SCALE GENOMIC DNA]</scope>
    <source>
        <strain evidence="2 3">UAMH 11012</strain>
    </source>
</reference>
<feature type="domain" description="Clr5" evidence="1">
    <location>
        <begin position="14"/>
        <end position="65"/>
    </location>
</feature>
<evidence type="ECO:0000259" key="1">
    <source>
        <dbReference type="Pfam" id="PF14420"/>
    </source>
</evidence>
<proteinExistence type="predicted"/>
<dbReference type="PANTHER" id="PTHR38788">
    <property type="entry name" value="CLR5 DOMAIN-CONTAINING PROTEIN"/>
    <property type="match status" value="1"/>
</dbReference>
<organism evidence="2 3">
    <name type="scientific">Phialocephala subalpina</name>
    <dbReference type="NCBI Taxonomy" id="576137"/>
    <lineage>
        <taxon>Eukaryota</taxon>
        <taxon>Fungi</taxon>
        <taxon>Dikarya</taxon>
        <taxon>Ascomycota</taxon>
        <taxon>Pezizomycotina</taxon>
        <taxon>Leotiomycetes</taxon>
        <taxon>Helotiales</taxon>
        <taxon>Mollisiaceae</taxon>
        <taxon>Phialocephala</taxon>
        <taxon>Phialocephala fortinii species complex</taxon>
    </lineage>
</organism>
<dbReference type="PANTHER" id="PTHR38788:SF3">
    <property type="entry name" value="CLR5 DOMAIN-CONTAINING PROTEIN"/>
    <property type="match status" value="1"/>
</dbReference>
<name>A0A1L7XCB1_9HELO</name>
<gene>
    <name evidence="2" type="ORF">PAC_12533</name>
</gene>
<protein>
    <recommendedName>
        <fullName evidence="1">Clr5 domain-containing protein</fullName>
    </recommendedName>
</protein>
<dbReference type="AlphaFoldDB" id="A0A1L7XCB1"/>
<dbReference type="InterPro" id="IPR025676">
    <property type="entry name" value="Clr5_dom"/>
</dbReference>
<evidence type="ECO:0000313" key="2">
    <source>
        <dbReference type="EMBL" id="CZR62636.1"/>
    </source>
</evidence>
<sequence>MEASQKNKTPRYSATQWEAQKTNVERLYIEQDRPLKEVIQILAQEFGFEASEKQLKSRLPKWGFDVKNLKGETMVQLARVKAKRKLENKGSSFRVCKKPVDNQKIDRYLRRHDITDEDLLAMASPVNVASPSYSVFTPRSVRSPTPDVSFNADLTRSSSSGLNFQALSIRDSQPMSPIMESMMDEDFANLFSADSVLNIGENPITNMQHSNSASAVQFEFPTIDEIMNVEVKSEDHLMSEYHRARNAPDTIEEQINPPPTPAAVPANEIEERARRIAQFHGSVVVRYLEKTMQRSRLRNRFADDFQVPMTRQHFCDDYYASDVQQCPTPEHRREEEALGRMGLLCDNCGMELVPDSNSYLGPLCFMCSFVNMWLPLENSESDSSESSF</sequence>
<keyword evidence="3" id="KW-1185">Reference proteome</keyword>
<dbReference type="Proteomes" id="UP000184330">
    <property type="component" value="Unassembled WGS sequence"/>
</dbReference>
<evidence type="ECO:0000313" key="3">
    <source>
        <dbReference type="Proteomes" id="UP000184330"/>
    </source>
</evidence>
<dbReference type="OrthoDB" id="5986190at2759"/>